<dbReference type="Gene3D" id="3.40.50.720">
    <property type="entry name" value="NAD(P)-binding Rossmann-like Domain"/>
    <property type="match status" value="1"/>
</dbReference>
<dbReference type="Pfam" id="PF00106">
    <property type="entry name" value="adh_short"/>
    <property type="match status" value="1"/>
</dbReference>
<proteinExistence type="inferred from homology"/>
<dbReference type="PRINTS" id="PR00081">
    <property type="entry name" value="GDHRDH"/>
</dbReference>
<organism evidence="4 5">
    <name type="scientific">Phaeomoniella chlamydospora</name>
    <name type="common">Phaeoacremonium chlamydosporum</name>
    <dbReference type="NCBI Taxonomy" id="158046"/>
    <lineage>
        <taxon>Eukaryota</taxon>
        <taxon>Fungi</taxon>
        <taxon>Dikarya</taxon>
        <taxon>Ascomycota</taxon>
        <taxon>Pezizomycotina</taxon>
        <taxon>Eurotiomycetes</taxon>
        <taxon>Chaetothyriomycetidae</taxon>
        <taxon>Phaeomoniellales</taxon>
        <taxon>Phaeomoniellaceae</taxon>
        <taxon>Phaeomoniella</taxon>
    </lineage>
</organism>
<dbReference type="SUPFAM" id="SSF51735">
    <property type="entry name" value="NAD(P)-binding Rossmann-fold domains"/>
    <property type="match status" value="1"/>
</dbReference>
<sequence>MPPPFNQIFPPAPTFTEKDLDRLVGKVVIITGATSGVGYELAKMVYSSGATTYITGREGEKLRMVGDRIKKEVGETGGRLRLLKLDLADLESIKASAGEFLEKERELHVLVHNAGVMVPPAGSRTPMGHDLEIGTNCLGPFLFTQLLLETMKKSVSLESELSKVRIVWVASMMALGTPEGGVIFDKSAGHPKVLKDKMENYMQSKAGVTFLASEAAKRYGQDGIISVSVHPGLMKTELQRHGPKIQSILMSLIFKSPRYGAFTELFAGFSPVVDSQKHNGSYIVPWGRIANFPQHLAMGMKAEEEGGNGKAQQFWEWCEQETRKFIV</sequence>
<comment type="caution">
    <text evidence="4">The sequence shown here is derived from an EMBL/GenBank/DDBJ whole genome shotgun (WGS) entry which is preliminary data.</text>
</comment>
<evidence type="ECO:0000313" key="4">
    <source>
        <dbReference type="EMBL" id="KKY14962.1"/>
    </source>
</evidence>
<evidence type="ECO:0000256" key="3">
    <source>
        <dbReference type="ARBA" id="ARBA00023002"/>
    </source>
</evidence>
<gene>
    <name evidence="4" type="ORF">UCRPC4_g06549</name>
</gene>
<dbReference type="PANTHER" id="PTHR24320">
    <property type="entry name" value="RETINOL DEHYDROGENASE"/>
    <property type="match status" value="1"/>
</dbReference>
<protein>
    <submittedName>
        <fullName evidence="4">Putative short-chain dehydrogenase</fullName>
    </submittedName>
</protein>
<dbReference type="Proteomes" id="UP000053317">
    <property type="component" value="Unassembled WGS sequence"/>
</dbReference>
<dbReference type="OrthoDB" id="191139at2759"/>
<dbReference type="InterPro" id="IPR002347">
    <property type="entry name" value="SDR_fam"/>
</dbReference>
<dbReference type="EMBL" id="LCWF01000199">
    <property type="protein sequence ID" value="KKY14962.1"/>
    <property type="molecule type" value="Genomic_DNA"/>
</dbReference>
<keyword evidence="2" id="KW-0521">NADP</keyword>
<accession>A0A0G2DVK7</accession>
<evidence type="ECO:0000256" key="1">
    <source>
        <dbReference type="ARBA" id="ARBA00006484"/>
    </source>
</evidence>
<name>A0A0G2DVK7_PHACM</name>
<dbReference type="GO" id="GO:0016491">
    <property type="term" value="F:oxidoreductase activity"/>
    <property type="evidence" value="ECO:0007669"/>
    <property type="project" value="UniProtKB-KW"/>
</dbReference>
<comment type="similarity">
    <text evidence="1">Belongs to the short-chain dehydrogenases/reductases (SDR) family.</text>
</comment>
<dbReference type="InterPro" id="IPR036291">
    <property type="entry name" value="NAD(P)-bd_dom_sf"/>
</dbReference>
<dbReference type="AlphaFoldDB" id="A0A0G2DVK7"/>
<evidence type="ECO:0000256" key="2">
    <source>
        <dbReference type="ARBA" id="ARBA00022857"/>
    </source>
</evidence>
<evidence type="ECO:0000313" key="5">
    <source>
        <dbReference type="Proteomes" id="UP000053317"/>
    </source>
</evidence>
<keyword evidence="3" id="KW-0560">Oxidoreductase</keyword>
<reference evidence="4 5" key="2">
    <citation type="submission" date="2015-05" db="EMBL/GenBank/DDBJ databases">
        <authorList>
            <person name="Morales-Cruz A."/>
            <person name="Amrine K.C."/>
            <person name="Cantu D."/>
        </authorList>
    </citation>
    <scope>NUCLEOTIDE SEQUENCE [LARGE SCALE GENOMIC DNA]</scope>
    <source>
        <strain evidence="4">UCRPC4</strain>
    </source>
</reference>
<reference evidence="4 5" key="1">
    <citation type="submission" date="2015-05" db="EMBL/GenBank/DDBJ databases">
        <title>Distinctive expansion of gene families associated with plant cell wall degradation and secondary metabolism in the genomes of grapevine trunk pathogens.</title>
        <authorList>
            <person name="Lawrence D.P."/>
            <person name="Travadon R."/>
            <person name="Rolshausen P.E."/>
            <person name="Baumgartner K."/>
        </authorList>
    </citation>
    <scope>NUCLEOTIDE SEQUENCE [LARGE SCALE GENOMIC DNA]</scope>
    <source>
        <strain evidence="4">UCRPC4</strain>
    </source>
</reference>
<dbReference type="PANTHER" id="PTHR24320:SF236">
    <property type="entry name" value="SHORT-CHAIN DEHYDROGENASE-RELATED"/>
    <property type="match status" value="1"/>
</dbReference>
<keyword evidence="5" id="KW-1185">Reference proteome</keyword>